<dbReference type="PROSITE" id="PS51532">
    <property type="entry name" value="PITH"/>
    <property type="match status" value="1"/>
</dbReference>
<dbReference type="InParanoid" id="A0A0L0HSG3"/>
<dbReference type="FunCoup" id="A0A0L0HSG3">
    <property type="interactions" value="546"/>
</dbReference>
<protein>
    <recommendedName>
        <fullName evidence="3">PITH domain-containing protein</fullName>
    </recommendedName>
</protein>
<evidence type="ECO:0000256" key="2">
    <source>
        <dbReference type="SAM" id="MobiDB-lite"/>
    </source>
</evidence>
<dbReference type="GeneID" id="27683783"/>
<name>A0A0L0HSG3_SPIPD</name>
<dbReference type="OrthoDB" id="2635at2759"/>
<keyword evidence="5" id="KW-1185">Reference proteome</keyword>
<feature type="region of interest" description="Disordered" evidence="2">
    <location>
        <begin position="1"/>
        <end position="32"/>
    </location>
</feature>
<accession>A0A0L0HSG3</accession>
<evidence type="ECO:0000313" key="5">
    <source>
        <dbReference type="Proteomes" id="UP000053201"/>
    </source>
</evidence>
<dbReference type="PANTHER" id="PTHR12175:SF1">
    <property type="entry name" value="PITH DOMAIN-CONTAINING PROTEIN 1"/>
    <property type="match status" value="1"/>
</dbReference>
<dbReference type="OMA" id="RLVFKPW"/>
<dbReference type="Proteomes" id="UP000053201">
    <property type="component" value="Unassembled WGS sequence"/>
</dbReference>
<dbReference type="InterPro" id="IPR045099">
    <property type="entry name" value="PITH1-like"/>
</dbReference>
<dbReference type="AlphaFoldDB" id="A0A0L0HSG3"/>
<dbReference type="Pfam" id="PF06201">
    <property type="entry name" value="PITH"/>
    <property type="match status" value="1"/>
</dbReference>
<evidence type="ECO:0000256" key="1">
    <source>
        <dbReference type="ARBA" id="ARBA00025788"/>
    </source>
</evidence>
<organism evidence="4 5">
    <name type="scientific">Spizellomyces punctatus (strain DAOM BR117)</name>
    <dbReference type="NCBI Taxonomy" id="645134"/>
    <lineage>
        <taxon>Eukaryota</taxon>
        <taxon>Fungi</taxon>
        <taxon>Fungi incertae sedis</taxon>
        <taxon>Chytridiomycota</taxon>
        <taxon>Chytridiomycota incertae sedis</taxon>
        <taxon>Chytridiomycetes</taxon>
        <taxon>Spizellomycetales</taxon>
        <taxon>Spizellomycetaceae</taxon>
        <taxon>Spizellomyces</taxon>
    </lineage>
</organism>
<dbReference type="EMBL" id="KQ257450">
    <property type="protein sequence ID" value="KND04296.1"/>
    <property type="molecule type" value="Genomic_DNA"/>
</dbReference>
<evidence type="ECO:0000313" key="4">
    <source>
        <dbReference type="EMBL" id="KND04296.1"/>
    </source>
</evidence>
<dbReference type="GO" id="GO:0005737">
    <property type="term" value="C:cytoplasm"/>
    <property type="evidence" value="ECO:0007669"/>
    <property type="project" value="EnsemblFungi"/>
</dbReference>
<dbReference type="GO" id="GO:0005634">
    <property type="term" value="C:nucleus"/>
    <property type="evidence" value="ECO:0007669"/>
    <property type="project" value="EnsemblFungi"/>
</dbReference>
<dbReference type="InterPro" id="IPR010400">
    <property type="entry name" value="PITH_dom"/>
</dbReference>
<dbReference type="InterPro" id="IPR037047">
    <property type="entry name" value="PITH_dom_sf"/>
</dbReference>
<proteinExistence type="inferred from homology"/>
<dbReference type="RefSeq" id="XP_016612335.1">
    <property type="nucleotide sequence ID" value="XM_016748365.1"/>
</dbReference>
<gene>
    <name evidence="4" type="ORF">SPPG_00029</name>
</gene>
<sequence length="219" mass="25069">MSHCRDEHHDHDHDDHSHHHGHDHDHDGPDRGAEYTLYKQIDIDNVRCLNESVEGAAKTVFKTWEQRGDLTKYVESDADEQLIINIPFTASIKLKSIAIFGGPGEKAPSRMKAYINRDDVDFDTADTTEPTQEWELVRDVPKGQLAEYPTRIAKFSNVRNLTLYFPENFGDDTSRIYYIGLKGEWMEINKDPIITIYELAANPADHKAKADQFAGQMIQ</sequence>
<dbReference type="PANTHER" id="PTHR12175">
    <property type="entry name" value="AD039 HT014 THIOREDOXIN FAMILY TRP26"/>
    <property type="match status" value="1"/>
</dbReference>
<reference evidence="4 5" key="1">
    <citation type="submission" date="2009-08" db="EMBL/GenBank/DDBJ databases">
        <title>The Genome Sequence of Spizellomyces punctatus strain DAOM BR117.</title>
        <authorList>
            <consortium name="The Broad Institute Genome Sequencing Platform"/>
            <person name="Russ C."/>
            <person name="Cuomo C."/>
            <person name="Shea T."/>
            <person name="Young S.K."/>
            <person name="Zeng Q."/>
            <person name="Koehrsen M."/>
            <person name="Haas B."/>
            <person name="Borodovsky M."/>
            <person name="Guigo R."/>
            <person name="Alvarado L."/>
            <person name="Berlin A."/>
            <person name="Bochicchio J."/>
            <person name="Borenstein D."/>
            <person name="Chapman S."/>
            <person name="Chen Z."/>
            <person name="Engels R."/>
            <person name="Freedman E."/>
            <person name="Gellesch M."/>
            <person name="Goldberg J."/>
            <person name="Griggs A."/>
            <person name="Gujja S."/>
            <person name="Heiman D."/>
            <person name="Hepburn T."/>
            <person name="Howarth C."/>
            <person name="Jen D."/>
            <person name="Larson L."/>
            <person name="Lewis B."/>
            <person name="Mehta T."/>
            <person name="Park D."/>
            <person name="Pearson M."/>
            <person name="Roberts A."/>
            <person name="Saif S."/>
            <person name="Shenoy N."/>
            <person name="Sisk P."/>
            <person name="Stolte C."/>
            <person name="Sykes S."/>
            <person name="Thomson T."/>
            <person name="Walk T."/>
            <person name="White J."/>
            <person name="Yandava C."/>
            <person name="Burger G."/>
            <person name="Gray M.W."/>
            <person name="Holland P.W.H."/>
            <person name="King N."/>
            <person name="Lang F.B.F."/>
            <person name="Roger A.J."/>
            <person name="Ruiz-Trillo I."/>
            <person name="Lander E."/>
            <person name="Nusbaum C."/>
        </authorList>
    </citation>
    <scope>NUCLEOTIDE SEQUENCE [LARGE SCALE GENOMIC DNA]</scope>
    <source>
        <strain evidence="4 5">DAOM BR117</strain>
    </source>
</reference>
<feature type="domain" description="PITH" evidence="3">
    <location>
        <begin position="26"/>
        <end position="201"/>
    </location>
</feature>
<dbReference type="eggNOG" id="KOG1730">
    <property type="taxonomic scope" value="Eukaryota"/>
</dbReference>
<dbReference type="Gene3D" id="2.60.120.470">
    <property type="entry name" value="PITH domain"/>
    <property type="match status" value="1"/>
</dbReference>
<dbReference type="InterPro" id="IPR008979">
    <property type="entry name" value="Galactose-bd-like_sf"/>
</dbReference>
<dbReference type="SUPFAM" id="SSF49785">
    <property type="entry name" value="Galactose-binding domain-like"/>
    <property type="match status" value="1"/>
</dbReference>
<comment type="similarity">
    <text evidence="1">Belongs to the PITHD1 family.</text>
</comment>
<dbReference type="VEuPathDB" id="FungiDB:SPPG_00029"/>
<evidence type="ECO:0000259" key="3">
    <source>
        <dbReference type="PROSITE" id="PS51532"/>
    </source>
</evidence>